<evidence type="ECO:0000313" key="7">
    <source>
        <dbReference type="EMBL" id="KAK1295822.1"/>
    </source>
</evidence>
<reference evidence="7" key="1">
    <citation type="journal article" date="2023" name="Nat. Commun.">
        <title>Diploid and tetraploid genomes of Acorus and the evolution of monocots.</title>
        <authorList>
            <person name="Ma L."/>
            <person name="Liu K.W."/>
            <person name="Li Z."/>
            <person name="Hsiao Y.Y."/>
            <person name="Qi Y."/>
            <person name="Fu T."/>
            <person name="Tang G.D."/>
            <person name="Zhang D."/>
            <person name="Sun W.H."/>
            <person name="Liu D.K."/>
            <person name="Li Y."/>
            <person name="Chen G.Z."/>
            <person name="Liu X.D."/>
            <person name="Liao X.Y."/>
            <person name="Jiang Y.T."/>
            <person name="Yu X."/>
            <person name="Hao Y."/>
            <person name="Huang J."/>
            <person name="Zhao X.W."/>
            <person name="Ke S."/>
            <person name="Chen Y.Y."/>
            <person name="Wu W.L."/>
            <person name="Hsu J.L."/>
            <person name="Lin Y.F."/>
            <person name="Huang M.D."/>
            <person name="Li C.Y."/>
            <person name="Huang L."/>
            <person name="Wang Z.W."/>
            <person name="Zhao X."/>
            <person name="Zhong W.Y."/>
            <person name="Peng D.H."/>
            <person name="Ahmad S."/>
            <person name="Lan S."/>
            <person name="Zhang J.S."/>
            <person name="Tsai W.C."/>
            <person name="Van de Peer Y."/>
            <person name="Liu Z.J."/>
        </authorList>
    </citation>
    <scope>NUCLEOTIDE SEQUENCE</scope>
    <source>
        <strain evidence="7">CP</strain>
    </source>
</reference>
<dbReference type="GO" id="GO:0003677">
    <property type="term" value="F:DNA binding"/>
    <property type="evidence" value="ECO:0007669"/>
    <property type="project" value="UniProtKB-UniRule"/>
</dbReference>
<proteinExistence type="predicted"/>
<comment type="subcellular location">
    <subcellularLocation>
        <location evidence="1 2 3">Nucleus</location>
    </subcellularLocation>
</comment>
<feature type="domain" description="Homeobox" evidence="6">
    <location>
        <begin position="69"/>
        <end position="129"/>
    </location>
</feature>
<evidence type="ECO:0000259" key="6">
    <source>
        <dbReference type="PROSITE" id="PS50071"/>
    </source>
</evidence>
<feature type="compositionally biased region" description="Basic residues" evidence="5">
    <location>
        <begin position="64"/>
        <end position="78"/>
    </location>
</feature>
<dbReference type="PROSITE" id="PS50071">
    <property type="entry name" value="HOMEOBOX_2"/>
    <property type="match status" value="1"/>
</dbReference>
<sequence>MDNHSEMGLSFENHQPKGVVEAGGDNEELYGIGDLDLGILMEDNDRNGPLNNNNNNNRNDCRVHNSKNKNRKEKVHRHSKEQIQILKSLYKQCPHPDEKQRKELSQLLNMKKSQIKYWFQNQRSYKKIKTERHDNEQLKEENDRLRIDNAIIQKKITNMVCSKCRGDDNQMSLLLSSLECSMRDLREEKSHMEQEIQHLQTHIDKSGGGFAGLARLQTQSPSGSSLSTNVAAAAAAPIGTSFTTGGSSSASSVVTHENARAHALRSAGQVPSMEDIVSGRISAADPWLGGRITRGGYRPKKKSVRDVDFDGGDDE</sequence>
<evidence type="ECO:0000256" key="1">
    <source>
        <dbReference type="ARBA" id="ARBA00004123"/>
    </source>
</evidence>
<dbReference type="GO" id="GO:0005634">
    <property type="term" value="C:nucleus"/>
    <property type="evidence" value="ECO:0007669"/>
    <property type="project" value="UniProtKB-SubCell"/>
</dbReference>
<evidence type="ECO:0000256" key="2">
    <source>
        <dbReference type="PROSITE-ProRule" id="PRU00108"/>
    </source>
</evidence>
<protein>
    <submittedName>
        <fullName evidence="7">Homeobox-leucine zipper protein PROTODERMAL FACTOR 2</fullName>
    </submittedName>
</protein>
<keyword evidence="2 3" id="KW-0539">Nucleus</keyword>
<evidence type="ECO:0000313" key="8">
    <source>
        <dbReference type="Proteomes" id="UP001180020"/>
    </source>
</evidence>
<dbReference type="EMBL" id="JAUJYO010000015">
    <property type="protein sequence ID" value="KAK1295822.1"/>
    <property type="molecule type" value="Genomic_DNA"/>
</dbReference>
<dbReference type="PANTHER" id="PTHR45654">
    <property type="entry name" value="HOMEOBOX-LEUCINE ZIPPER PROTEIN MERISTEM L1"/>
    <property type="match status" value="1"/>
</dbReference>
<organism evidence="7 8">
    <name type="scientific">Acorus calamus</name>
    <name type="common">Sweet flag</name>
    <dbReference type="NCBI Taxonomy" id="4465"/>
    <lineage>
        <taxon>Eukaryota</taxon>
        <taxon>Viridiplantae</taxon>
        <taxon>Streptophyta</taxon>
        <taxon>Embryophyta</taxon>
        <taxon>Tracheophyta</taxon>
        <taxon>Spermatophyta</taxon>
        <taxon>Magnoliopsida</taxon>
        <taxon>Liliopsida</taxon>
        <taxon>Acoraceae</taxon>
        <taxon>Acorus</taxon>
    </lineage>
</organism>
<feature type="coiled-coil region" evidence="4">
    <location>
        <begin position="121"/>
        <end position="202"/>
    </location>
</feature>
<keyword evidence="4" id="KW-0175">Coiled coil</keyword>
<dbReference type="InterPro" id="IPR042160">
    <property type="entry name" value="HD-Zip_IV"/>
</dbReference>
<feature type="DNA-binding region" description="Homeobox" evidence="2">
    <location>
        <begin position="71"/>
        <end position="130"/>
    </location>
</feature>
<dbReference type="Gene3D" id="1.10.10.60">
    <property type="entry name" value="Homeodomain-like"/>
    <property type="match status" value="1"/>
</dbReference>
<evidence type="ECO:0000256" key="3">
    <source>
        <dbReference type="RuleBase" id="RU000682"/>
    </source>
</evidence>
<keyword evidence="2 3" id="KW-0238">DNA-binding</keyword>
<evidence type="ECO:0000256" key="5">
    <source>
        <dbReference type="SAM" id="MobiDB-lite"/>
    </source>
</evidence>
<comment type="caution">
    <text evidence="7">The sequence shown here is derived from an EMBL/GenBank/DDBJ whole genome shotgun (WGS) entry which is preliminary data.</text>
</comment>
<dbReference type="CDD" id="cd00086">
    <property type="entry name" value="homeodomain"/>
    <property type="match status" value="1"/>
</dbReference>
<keyword evidence="2 3" id="KW-0371">Homeobox</keyword>
<dbReference type="SUPFAM" id="SSF46689">
    <property type="entry name" value="Homeodomain-like"/>
    <property type="match status" value="1"/>
</dbReference>
<name>A0AAV9D6L8_ACOCL</name>
<gene>
    <name evidence="7" type="primary">PDF2</name>
    <name evidence="7" type="ORF">QJS10_CPB15g00698</name>
</gene>
<accession>A0AAV9D6L8</accession>
<feature type="region of interest" description="Disordered" evidence="5">
    <location>
        <begin position="294"/>
        <end position="315"/>
    </location>
</feature>
<dbReference type="InterPro" id="IPR009057">
    <property type="entry name" value="Homeodomain-like_sf"/>
</dbReference>
<keyword evidence="8" id="KW-1185">Reference proteome</keyword>
<dbReference type="Proteomes" id="UP001180020">
    <property type="component" value="Unassembled WGS sequence"/>
</dbReference>
<feature type="compositionally biased region" description="Low complexity" evidence="5">
    <location>
        <begin position="47"/>
        <end position="58"/>
    </location>
</feature>
<evidence type="ECO:0000256" key="4">
    <source>
        <dbReference type="SAM" id="Coils"/>
    </source>
</evidence>
<dbReference type="Pfam" id="PF00046">
    <property type="entry name" value="Homeodomain"/>
    <property type="match status" value="1"/>
</dbReference>
<dbReference type="InterPro" id="IPR001356">
    <property type="entry name" value="HD"/>
</dbReference>
<dbReference type="SMART" id="SM00389">
    <property type="entry name" value="HOX"/>
    <property type="match status" value="1"/>
</dbReference>
<feature type="region of interest" description="Disordered" evidence="5">
    <location>
        <begin position="43"/>
        <end position="78"/>
    </location>
</feature>
<reference evidence="7" key="2">
    <citation type="submission" date="2023-06" db="EMBL/GenBank/DDBJ databases">
        <authorList>
            <person name="Ma L."/>
            <person name="Liu K.-W."/>
            <person name="Li Z."/>
            <person name="Hsiao Y.-Y."/>
            <person name="Qi Y."/>
            <person name="Fu T."/>
            <person name="Tang G."/>
            <person name="Zhang D."/>
            <person name="Sun W.-H."/>
            <person name="Liu D.-K."/>
            <person name="Li Y."/>
            <person name="Chen G.-Z."/>
            <person name="Liu X.-D."/>
            <person name="Liao X.-Y."/>
            <person name="Jiang Y.-T."/>
            <person name="Yu X."/>
            <person name="Hao Y."/>
            <person name="Huang J."/>
            <person name="Zhao X.-W."/>
            <person name="Ke S."/>
            <person name="Chen Y.-Y."/>
            <person name="Wu W.-L."/>
            <person name="Hsu J.-L."/>
            <person name="Lin Y.-F."/>
            <person name="Huang M.-D."/>
            <person name="Li C.-Y."/>
            <person name="Huang L."/>
            <person name="Wang Z.-W."/>
            <person name="Zhao X."/>
            <person name="Zhong W.-Y."/>
            <person name="Peng D.-H."/>
            <person name="Ahmad S."/>
            <person name="Lan S."/>
            <person name="Zhang J.-S."/>
            <person name="Tsai W.-C."/>
            <person name="Van De Peer Y."/>
            <person name="Liu Z.-J."/>
        </authorList>
    </citation>
    <scope>NUCLEOTIDE SEQUENCE</scope>
    <source>
        <strain evidence="7">CP</strain>
        <tissue evidence="7">Leaves</tissue>
    </source>
</reference>
<dbReference type="AlphaFoldDB" id="A0AAV9D6L8"/>
<dbReference type="PANTHER" id="PTHR45654:SF77">
    <property type="entry name" value="HOMEOBOX-LEUCINE ZIPPER PROTEIN MERISTEM L1"/>
    <property type="match status" value="1"/>
</dbReference>